<evidence type="ECO:0000256" key="5">
    <source>
        <dbReference type="ARBA" id="ARBA00013191"/>
    </source>
</evidence>
<keyword evidence="11" id="KW-0275">Fatty acid biosynthesis</keyword>
<dbReference type="OrthoDB" id="9808669at2"/>
<organism evidence="20">
    <name type="scientific">Rhodopseudomonas palustris (strain BisB18)</name>
    <dbReference type="NCBI Taxonomy" id="316056"/>
    <lineage>
        <taxon>Bacteria</taxon>
        <taxon>Pseudomonadati</taxon>
        <taxon>Pseudomonadota</taxon>
        <taxon>Alphaproteobacteria</taxon>
        <taxon>Hyphomicrobiales</taxon>
        <taxon>Nitrobacteraceae</taxon>
        <taxon>Rhodopseudomonas</taxon>
    </lineage>
</organism>
<feature type="domain" description="Ketosynthase family 3 (KS3)" evidence="19">
    <location>
        <begin position="1"/>
        <end position="405"/>
    </location>
</feature>
<dbReference type="Gene3D" id="3.40.47.10">
    <property type="match status" value="2"/>
</dbReference>
<dbReference type="GO" id="GO:0006633">
    <property type="term" value="P:fatty acid biosynthetic process"/>
    <property type="evidence" value="ECO:0007669"/>
    <property type="project" value="UniProtKB-KW"/>
</dbReference>
<dbReference type="InterPro" id="IPR014030">
    <property type="entry name" value="Ketoacyl_synth_N"/>
</dbReference>
<comment type="subunit">
    <text evidence="4">Homodimer.</text>
</comment>
<dbReference type="AlphaFoldDB" id="Q21CG3"/>
<evidence type="ECO:0000256" key="3">
    <source>
        <dbReference type="ARBA" id="ARBA00008467"/>
    </source>
</evidence>
<keyword evidence="9" id="KW-0276">Fatty acid metabolism</keyword>
<evidence type="ECO:0000256" key="16">
    <source>
        <dbReference type="ARBA" id="ARBA00048121"/>
    </source>
</evidence>
<evidence type="ECO:0000256" key="4">
    <source>
        <dbReference type="ARBA" id="ARBA00011738"/>
    </source>
</evidence>
<dbReference type="PANTHER" id="PTHR11712">
    <property type="entry name" value="POLYKETIDE SYNTHASE-RELATED"/>
    <property type="match status" value="1"/>
</dbReference>
<evidence type="ECO:0000256" key="2">
    <source>
        <dbReference type="ARBA" id="ARBA00005194"/>
    </source>
</evidence>
<keyword evidence="12 20" id="KW-0012">Acyltransferase</keyword>
<evidence type="ECO:0000256" key="12">
    <source>
        <dbReference type="ARBA" id="ARBA00023315"/>
    </source>
</evidence>
<keyword evidence="8 18" id="KW-0808">Transferase</keyword>
<evidence type="ECO:0000256" key="10">
    <source>
        <dbReference type="ARBA" id="ARBA00023098"/>
    </source>
</evidence>
<dbReference type="InterPro" id="IPR020841">
    <property type="entry name" value="PKS_Beta-ketoAc_synthase_dom"/>
</dbReference>
<dbReference type="PANTHER" id="PTHR11712:SF306">
    <property type="entry name" value="3-OXOACYL-[ACYL-CARRIER-PROTEIN] SYNTHASE 1"/>
    <property type="match status" value="1"/>
</dbReference>
<dbReference type="SUPFAM" id="SSF53901">
    <property type="entry name" value="Thiolase-like"/>
    <property type="match status" value="2"/>
</dbReference>
<dbReference type="GO" id="GO:0005829">
    <property type="term" value="C:cytosol"/>
    <property type="evidence" value="ECO:0007669"/>
    <property type="project" value="TreeGrafter"/>
</dbReference>
<dbReference type="PROSITE" id="PS00606">
    <property type="entry name" value="KS3_1"/>
    <property type="match status" value="1"/>
</dbReference>
<dbReference type="EC" id="2.3.1.41" evidence="5"/>
<dbReference type="InterPro" id="IPR018201">
    <property type="entry name" value="Ketoacyl_synth_AS"/>
</dbReference>
<dbReference type="STRING" id="316056.RPC_0348"/>
<dbReference type="HOGENOM" id="CLU_000022_69_2_5"/>
<evidence type="ECO:0000256" key="13">
    <source>
        <dbReference type="ARBA" id="ARBA00039450"/>
    </source>
</evidence>
<dbReference type="KEGG" id="rpc:RPC_0348"/>
<evidence type="ECO:0000256" key="1">
    <source>
        <dbReference type="ARBA" id="ARBA00004496"/>
    </source>
</evidence>
<evidence type="ECO:0000256" key="6">
    <source>
        <dbReference type="ARBA" id="ARBA00022490"/>
    </source>
</evidence>
<proteinExistence type="inferred from homology"/>
<name>Q21CG3_RHOPB</name>
<dbReference type="NCBIfam" id="NF005935">
    <property type="entry name" value="PRK07967.1"/>
    <property type="match status" value="1"/>
</dbReference>
<evidence type="ECO:0000256" key="11">
    <source>
        <dbReference type="ARBA" id="ARBA00023160"/>
    </source>
</evidence>
<dbReference type="PROSITE" id="PS52004">
    <property type="entry name" value="KS3_2"/>
    <property type="match status" value="1"/>
</dbReference>
<sequence>MRRVVVTGMGIVSSIGNNTQEVLASLHEAKPGITRADKFAELGFRSQVQGAPTLNPADTVDRRAMRFLGEGAAWNHVAMEQAIQDSGLEQDDISNIRTGIIMGSGGPSARTIVEAADITRSKGPKRVGPFAVPKAMSSTASATLATWFKIKGVNYSISSACATSNHCIGNAYEMIQWNKQDVVFAGGCEELDWSLSVLFDAMGAMSSKYNATPSTASRPYDVSRDGFVIAGGAGVIVLEELEHAKARGAKIYGEIIGYGATSDGYDMVAPSGEGAERCMKMALATTNGIKIDYINPHATSTPAGDPPEMQALRAVFGTGEACPPISATKALTGHSLGATGVQEAIYSLLMMQNGFICESANITELDPVFADMPIVRKRIDNAKVGTVLSNSFGFGGTNATLVFKRMDA</sequence>
<protein>
    <recommendedName>
        <fullName evidence="13">3-oxoacyl-[acyl-carrier-protein] synthase 1</fullName>
        <ecNumber evidence="5">2.3.1.41</ecNumber>
    </recommendedName>
    <alternativeName>
        <fullName evidence="14">3-oxoacyl-[acyl-carrier-protein] synthase I</fullName>
    </alternativeName>
    <alternativeName>
        <fullName evidence="15">Beta-ketoacyl-ACP synthase I</fullName>
    </alternativeName>
</protein>
<evidence type="ECO:0000256" key="7">
    <source>
        <dbReference type="ARBA" id="ARBA00022516"/>
    </source>
</evidence>
<evidence type="ECO:0000256" key="18">
    <source>
        <dbReference type="RuleBase" id="RU003694"/>
    </source>
</evidence>
<comment type="similarity">
    <text evidence="3 18">Belongs to the thiolase-like superfamily. Beta-ketoacyl-ACP synthases family.</text>
</comment>
<keyword evidence="6" id="KW-0963">Cytoplasm</keyword>
<evidence type="ECO:0000256" key="9">
    <source>
        <dbReference type="ARBA" id="ARBA00022832"/>
    </source>
</evidence>
<comment type="catalytic activity">
    <reaction evidence="16">
        <text>(3Z)-decenoyl-[ACP] + malonyl-[ACP] + H(+) = 3-oxo-(5Z)-dodecenoyl-[ACP] + holo-[ACP] + CO2</text>
        <dbReference type="Rhea" id="RHEA:54940"/>
        <dbReference type="Rhea" id="RHEA-COMP:9623"/>
        <dbReference type="Rhea" id="RHEA-COMP:9685"/>
        <dbReference type="Rhea" id="RHEA-COMP:9927"/>
        <dbReference type="Rhea" id="RHEA-COMP:14042"/>
        <dbReference type="ChEBI" id="CHEBI:15378"/>
        <dbReference type="ChEBI" id="CHEBI:16526"/>
        <dbReference type="ChEBI" id="CHEBI:64479"/>
        <dbReference type="ChEBI" id="CHEBI:78449"/>
        <dbReference type="ChEBI" id="CHEBI:78798"/>
        <dbReference type="ChEBI" id="CHEBI:138410"/>
    </reaction>
    <physiologicalReaction direction="left-to-right" evidence="16">
        <dbReference type="Rhea" id="RHEA:54941"/>
    </physiologicalReaction>
</comment>
<dbReference type="eggNOG" id="COG0304">
    <property type="taxonomic scope" value="Bacteria"/>
</dbReference>
<comment type="pathway">
    <text evidence="2">Lipid metabolism; fatty acid biosynthesis.</text>
</comment>
<dbReference type="GO" id="GO:0004315">
    <property type="term" value="F:3-oxoacyl-[acyl-carrier-protein] synthase activity"/>
    <property type="evidence" value="ECO:0007669"/>
    <property type="project" value="UniProtKB-EC"/>
</dbReference>
<dbReference type="InterPro" id="IPR014031">
    <property type="entry name" value="Ketoacyl_synth_C"/>
</dbReference>
<reference evidence="20" key="1">
    <citation type="submission" date="2006-03" db="EMBL/GenBank/DDBJ databases">
        <title>Complete sequence of Rhodopseudomonas palustris BisB18.</title>
        <authorList>
            <consortium name="US DOE Joint Genome Institute"/>
            <person name="Copeland A."/>
            <person name="Lucas S."/>
            <person name="Lapidus A."/>
            <person name="Barry K."/>
            <person name="Detter J.C."/>
            <person name="Glavina del Rio T."/>
            <person name="Hammon N."/>
            <person name="Israni S."/>
            <person name="Dalin E."/>
            <person name="Tice H."/>
            <person name="Pitluck S."/>
            <person name="Chain P."/>
            <person name="Malfatti S."/>
            <person name="Shin M."/>
            <person name="Vergez L."/>
            <person name="Schmutz J."/>
            <person name="Larimer F."/>
            <person name="Land M."/>
            <person name="Hauser L."/>
            <person name="Pelletier D.A."/>
            <person name="Kyrpides N."/>
            <person name="Anderson I."/>
            <person name="Oda Y."/>
            <person name="Harwood C.S."/>
            <person name="Richardson P."/>
        </authorList>
    </citation>
    <scope>NUCLEOTIDE SEQUENCE [LARGE SCALE GENOMIC DNA]</scope>
    <source>
        <strain evidence="20">BisB18</strain>
    </source>
</reference>
<comment type="catalytic activity">
    <reaction evidence="17">
        <text>a fatty acyl-[ACP] + malonyl-[ACP] + H(+) = a 3-oxoacyl-[ACP] + holo-[ACP] + CO2</text>
        <dbReference type="Rhea" id="RHEA:22836"/>
        <dbReference type="Rhea" id="RHEA-COMP:9623"/>
        <dbReference type="Rhea" id="RHEA-COMP:9685"/>
        <dbReference type="Rhea" id="RHEA-COMP:9916"/>
        <dbReference type="Rhea" id="RHEA-COMP:14125"/>
        <dbReference type="ChEBI" id="CHEBI:15378"/>
        <dbReference type="ChEBI" id="CHEBI:16526"/>
        <dbReference type="ChEBI" id="CHEBI:64479"/>
        <dbReference type="ChEBI" id="CHEBI:78449"/>
        <dbReference type="ChEBI" id="CHEBI:78776"/>
        <dbReference type="ChEBI" id="CHEBI:138651"/>
        <dbReference type="EC" id="2.3.1.41"/>
    </reaction>
    <physiologicalReaction direction="left-to-right" evidence="17">
        <dbReference type="Rhea" id="RHEA:22837"/>
    </physiologicalReaction>
</comment>
<dbReference type="Pfam" id="PF00109">
    <property type="entry name" value="ketoacyl-synt"/>
    <property type="match status" value="1"/>
</dbReference>
<dbReference type="Pfam" id="PF02801">
    <property type="entry name" value="Ketoacyl-synt_C"/>
    <property type="match status" value="1"/>
</dbReference>
<dbReference type="InterPro" id="IPR000794">
    <property type="entry name" value="Beta-ketoacyl_synthase"/>
</dbReference>
<evidence type="ECO:0000256" key="8">
    <source>
        <dbReference type="ARBA" id="ARBA00022679"/>
    </source>
</evidence>
<evidence type="ECO:0000259" key="19">
    <source>
        <dbReference type="PROSITE" id="PS52004"/>
    </source>
</evidence>
<dbReference type="EMBL" id="CP000301">
    <property type="protein sequence ID" value="ABD85923.1"/>
    <property type="molecule type" value="Genomic_DNA"/>
</dbReference>
<dbReference type="InterPro" id="IPR016039">
    <property type="entry name" value="Thiolase-like"/>
</dbReference>
<evidence type="ECO:0000256" key="15">
    <source>
        <dbReference type="ARBA" id="ARBA00042143"/>
    </source>
</evidence>
<evidence type="ECO:0000256" key="17">
    <source>
        <dbReference type="ARBA" id="ARBA00048506"/>
    </source>
</evidence>
<comment type="subcellular location">
    <subcellularLocation>
        <location evidence="1">Cytoplasm</location>
    </subcellularLocation>
</comment>
<evidence type="ECO:0000313" key="20">
    <source>
        <dbReference type="EMBL" id="ABD85923.1"/>
    </source>
</evidence>
<keyword evidence="10" id="KW-0443">Lipid metabolism</keyword>
<dbReference type="SMART" id="SM00825">
    <property type="entry name" value="PKS_KS"/>
    <property type="match status" value="1"/>
</dbReference>
<dbReference type="CDD" id="cd00834">
    <property type="entry name" value="KAS_I_II"/>
    <property type="match status" value="1"/>
</dbReference>
<keyword evidence="7" id="KW-0444">Lipid biosynthesis</keyword>
<evidence type="ECO:0000256" key="14">
    <source>
        <dbReference type="ARBA" id="ARBA00041620"/>
    </source>
</evidence>
<dbReference type="NCBIfam" id="NF005589">
    <property type="entry name" value="PRK07314.1"/>
    <property type="match status" value="1"/>
</dbReference>
<dbReference type="RefSeq" id="WP_011470831.1">
    <property type="nucleotide sequence ID" value="NC_007925.1"/>
</dbReference>
<gene>
    <name evidence="20" type="ordered locus">RPC_0348</name>
</gene>
<accession>Q21CG3</accession>
<dbReference type="FunFam" id="3.40.47.10:FF:000006">
    <property type="entry name" value="3-oxoacyl-[acyl-carrier-protein] synthase I"/>
    <property type="match status" value="1"/>
</dbReference>